<protein>
    <submittedName>
        <fullName evidence="1">Uncharacterized protein</fullName>
    </submittedName>
</protein>
<dbReference type="EMBL" id="DUZY01000003">
    <property type="protein sequence ID" value="DAD30308.1"/>
    <property type="molecule type" value="Genomic_DNA"/>
</dbReference>
<comment type="caution">
    <text evidence="1">The sequence shown here is derived from an EMBL/GenBank/DDBJ whole genome shotgun (WGS) entry which is preliminary data.</text>
</comment>
<organism evidence="1 2">
    <name type="scientific">Nelumbo nucifera</name>
    <name type="common">Sacred lotus</name>
    <dbReference type="NCBI Taxonomy" id="4432"/>
    <lineage>
        <taxon>Eukaryota</taxon>
        <taxon>Viridiplantae</taxon>
        <taxon>Streptophyta</taxon>
        <taxon>Embryophyta</taxon>
        <taxon>Tracheophyta</taxon>
        <taxon>Spermatophyta</taxon>
        <taxon>Magnoliopsida</taxon>
        <taxon>Proteales</taxon>
        <taxon>Nelumbonaceae</taxon>
        <taxon>Nelumbo</taxon>
    </lineage>
</organism>
<sequence>MPIKKKERSISIFVQYCFGLWVYEKPKIELL</sequence>
<gene>
    <name evidence="1" type="ORF">HUJ06_009159</name>
</gene>
<evidence type="ECO:0000313" key="1">
    <source>
        <dbReference type="EMBL" id="DAD30308.1"/>
    </source>
</evidence>
<keyword evidence="2" id="KW-1185">Reference proteome</keyword>
<reference evidence="1 2" key="1">
    <citation type="journal article" date="2020" name="Mol. Biol. Evol.">
        <title>Distinct Expression and Methylation Patterns for Genes with Different Fates following a Single Whole-Genome Duplication in Flowering Plants.</title>
        <authorList>
            <person name="Shi T."/>
            <person name="Rahmani R.S."/>
            <person name="Gugger P.F."/>
            <person name="Wang M."/>
            <person name="Li H."/>
            <person name="Zhang Y."/>
            <person name="Li Z."/>
            <person name="Wang Q."/>
            <person name="Van de Peer Y."/>
            <person name="Marchal K."/>
            <person name="Chen J."/>
        </authorList>
    </citation>
    <scope>NUCLEOTIDE SEQUENCE [LARGE SCALE GENOMIC DNA]</scope>
    <source>
        <tissue evidence="1">Leaf</tissue>
    </source>
</reference>
<accession>A0A822YLT1</accession>
<name>A0A822YLT1_NELNU</name>
<dbReference type="AlphaFoldDB" id="A0A822YLT1"/>
<dbReference type="Proteomes" id="UP000607653">
    <property type="component" value="Unassembled WGS sequence"/>
</dbReference>
<proteinExistence type="predicted"/>
<evidence type="ECO:0000313" key="2">
    <source>
        <dbReference type="Proteomes" id="UP000607653"/>
    </source>
</evidence>